<evidence type="ECO:0000313" key="7">
    <source>
        <dbReference type="EMBL" id="PJF31498.1"/>
    </source>
</evidence>
<comment type="caution">
    <text evidence="7">The sequence shown here is derived from an EMBL/GenBank/DDBJ whole genome shotgun (WGS) entry which is preliminary data.</text>
</comment>
<dbReference type="PANTHER" id="PTHR35534:SF1">
    <property type="entry name" value="LARGE RIBOSOMAL SUBUNIT PROTEIN BL32"/>
    <property type="match status" value="1"/>
</dbReference>
<reference evidence="7 8" key="1">
    <citation type="submission" date="2017-11" db="EMBL/GenBank/DDBJ databases">
        <title>Evolution of Phototrophy in the Chloroflexi Phylum Driven by Horizontal Gene Transfer.</title>
        <authorList>
            <person name="Ward L.M."/>
            <person name="Hemp J."/>
            <person name="Shih P.M."/>
            <person name="Mcglynn S.E."/>
            <person name="Fischer W."/>
        </authorList>
    </citation>
    <scope>NUCLEOTIDE SEQUENCE [LARGE SCALE GENOMIC DNA]</scope>
    <source>
        <strain evidence="7">CP2_2F</strain>
    </source>
</reference>
<evidence type="ECO:0000256" key="2">
    <source>
        <dbReference type="ARBA" id="ARBA00022980"/>
    </source>
</evidence>
<evidence type="ECO:0000256" key="3">
    <source>
        <dbReference type="ARBA" id="ARBA00023274"/>
    </source>
</evidence>
<dbReference type="GO" id="GO:0006412">
    <property type="term" value="P:translation"/>
    <property type="evidence" value="ECO:0007669"/>
    <property type="project" value="UniProtKB-UniRule"/>
</dbReference>
<dbReference type="HAMAP" id="MF_00340">
    <property type="entry name" value="Ribosomal_bL32"/>
    <property type="match status" value="1"/>
</dbReference>
<dbReference type="GO" id="GO:0003735">
    <property type="term" value="F:structural constituent of ribosome"/>
    <property type="evidence" value="ECO:0007669"/>
    <property type="project" value="InterPro"/>
</dbReference>
<evidence type="ECO:0000256" key="1">
    <source>
        <dbReference type="ARBA" id="ARBA00008560"/>
    </source>
</evidence>
<dbReference type="GO" id="GO:0015934">
    <property type="term" value="C:large ribosomal subunit"/>
    <property type="evidence" value="ECO:0007669"/>
    <property type="project" value="InterPro"/>
</dbReference>
<dbReference type="Pfam" id="PF01783">
    <property type="entry name" value="Ribosomal_L32p"/>
    <property type="match status" value="1"/>
</dbReference>
<dbReference type="PANTHER" id="PTHR35534">
    <property type="entry name" value="50S RIBOSOMAL PROTEIN L32"/>
    <property type="match status" value="1"/>
</dbReference>
<comment type="similarity">
    <text evidence="1 5">Belongs to the bacterial ribosomal protein bL32 family.</text>
</comment>
<evidence type="ECO:0000256" key="6">
    <source>
        <dbReference type="SAM" id="MobiDB-lite"/>
    </source>
</evidence>
<keyword evidence="3 5" id="KW-0687">Ribonucleoprotein</keyword>
<dbReference type="InterPro" id="IPR011332">
    <property type="entry name" value="Ribosomal_zn-bd"/>
</dbReference>
<evidence type="ECO:0000313" key="8">
    <source>
        <dbReference type="Proteomes" id="UP000228921"/>
    </source>
</evidence>
<dbReference type="NCBIfam" id="TIGR01031">
    <property type="entry name" value="rpmF_bact"/>
    <property type="match status" value="1"/>
</dbReference>
<evidence type="ECO:0000256" key="5">
    <source>
        <dbReference type="HAMAP-Rule" id="MF_00340"/>
    </source>
</evidence>
<protein>
    <recommendedName>
        <fullName evidence="4 5">Large ribosomal subunit protein bL32</fullName>
    </recommendedName>
</protein>
<feature type="region of interest" description="Disordered" evidence="6">
    <location>
        <begin position="1"/>
        <end position="20"/>
    </location>
</feature>
<dbReference type="EMBL" id="PGTK01000003">
    <property type="protein sequence ID" value="PJF31498.1"/>
    <property type="molecule type" value="Genomic_DNA"/>
</dbReference>
<evidence type="ECO:0000256" key="4">
    <source>
        <dbReference type="ARBA" id="ARBA00035178"/>
    </source>
</evidence>
<organism evidence="7 8">
    <name type="scientific">Candidatus Thermofonsia Clade 1 bacterium</name>
    <dbReference type="NCBI Taxonomy" id="2364210"/>
    <lineage>
        <taxon>Bacteria</taxon>
        <taxon>Bacillati</taxon>
        <taxon>Chloroflexota</taxon>
        <taxon>Candidatus Thermofontia</taxon>
        <taxon>Candidatus Thermofonsia Clade 1</taxon>
    </lineage>
</organism>
<proteinExistence type="inferred from homology"/>
<name>A0A2M8P1T0_9CHLR</name>
<gene>
    <name evidence="5" type="primary">rpmF</name>
    <name evidence="7" type="ORF">CUN51_03990</name>
</gene>
<dbReference type="Proteomes" id="UP000228921">
    <property type="component" value="Unassembled WGS sequence"/>
</dbReference>
<dbReference type="InterPro" id="IPR002677">
    <property type="entry name" value="Ribosomal_bL32"/>
</dbReference>
<dbReference type="AlphaFoldDB" id="A0A2M8P1T0"/>
<accession>A0A2M8P1T0</accession>
<keyword evidence="2 5" id="KW-0689">Ribosomal protein</keyword>
<sequence>MGPLPKRKLSKTRKRTRRNHDKLTLPHLVACSNCGEPKIVHHVCPSCGYYGGKQVLSLDKDKKES</sequence>
<dbReference type="SUPFAM" id="SSF57829">
    <property type="entry name" value="Zn-binding ribosomal proteins"/>
    <property type="match status" value="1"/>
</dbReference>
<dbReference type="InterPro" id="IPR044957">
    <property type="entry name" value="Ribosomal_bL32_bact"/>
</dbReference>